<keyword evidence="3" id="KW-0808">Transferase</keyword>
<protein>
    <submittedName>
        <fullName evidence="3">Methyltransferase domain-containing protein</fullName>
    </submittedName>
    <submittedName>
        <fullName evidence="2">SAM-dependent methyltransferase</fullName>
    </submittedName>
</protein>
<name>A0A1I2WGF8_9ACTN</name>
<dbReference type="SUPFAM" id="SSF53335">
    <property type="entry name" value="S-adenosyl-L-methionine-dependent methyltransferases"/>
    <property type="match status" value="1"/>
</dbReference>
<feature type="domain" description="Methyltransferase type 11" evidence="1">
    <location>
        <begin position="65"/>
        <end position="147"/>
    </location>
</feature>
<dbReference type="PANTHER" id="PTHR43591">
    <property type="entry name" value="METHYLTRANSFERASE"/>
    <property type="match status" value="1"/>
</dbReference>
<dbReference type="CDD" id="cd02440">
    <property type="entry name" value="AdoMet_MTases"/>
    <property type="match status" value="1"/>
</dbReference>
<dbReference type="InterPro" id="IPR029063">
    <property type="entry name" value="SAM-dependent_MTases_sf"/>
</dbReference>
<dbReference type="STRING" id="504797.SAMN05421678_110187"/>
<proteinExistence type="predicted"/>
<gene>
    <name evidence="2" type="ORF">FHR37_001511</name>
    <name evidence="3" type="ORF">SAMN05421678_110187</name>
</gene>
<reference evidence="3 4" key="1">
    <citation type="submission" date="2016-10" db="EMBL/GenBank/DDBJ databases">
        <authorList>
            <person name="de Groot N.N."/>
        </authorList>
    </citation>
    <scope>NUCLEOTIDE SEQUENCE [LARGE SCALE GENOMIC DNA]</scope>
    <source>
        <strain evidence="3 4">CPCC 202808</strain>
    </source>
</reference>
<organism evidence="3 4">
    <name type="scientific">Actinopolymorpha cephalotaxi</name>
    <dbReference type="NCBI Taxonomy" id="504797"/>
    <lineage>
        <taxon>Bacteria</taxon>
        <taxon>Bacillati</taxon>
        <taxon>Actinomycetota</taxon>
        <taxon>Actinomycetes</taxon>
        <taxon>Propionibacteriales</taxon>
        <taxon>Actinopolymorphaceae</taxon>
        <taxon>Actinopolymorpha</taxon>
    </lineage>
</organism>
<dbReference type="GO" id="GO:0008757">
    <property type="term" value="F:S-adenosylmethionine-dependent methyltransferase activity"/>
    <property type="evidence" value="ECO:0007669"/>
    <property type="project" value="InterPro"/>
</dbReference>
<dbReference type="RefSeq" id="WP_092884923.1">
    <property type="nucleotide sequence ID" value="NZ_FOOI01000010.1"/>
</dbReference>
<evidence type="ECO:0000313" key="4">
    <source>
        <dbReference type="Proteomes" id="UP000199052"/>
    </source>
</evidence>
<evidence type="ECO:0000313" key="2">
    <source>
        <dbReference type="EMBL" id="NYH82660.1"/>
    </source>
</evidence>
<evidence type="ECO:0000313" key="5">
    <source>
        <dbReference type="Proteomes" id="UP000533017"/>
    </source>
</evidence>
<dbReference type="Gene3D" id="3.40.50.150">
    <property type="entry name" value="Vaccinia Virus protein VP39"/>
    <property type="match status" value="1"/>
</dbReference>
<dbReference type="EMBL" id="JACBZA010000001">
    <property type="protein sequence ID" value="NYH82660.1"/>
    <property type="molecule type" value="Genomic_DNA"/>
</dbReference>
<dbReference type="Proteomes" id="UP000199052">
    <property type="component" value="Unassembled WGS sequence"/>
</dbReference>
<reference evidence="2 5" key="2">
    <citation type="submission" date="2020-07" db="EMBL/GenBank/DDBJ databases">
        <title>Sequencing the genomes of 1000 actinobacteria strains.</title>
        <authorList>
            <person name="Klenk H.-P."/>
        </authorList>
    </citation>
    <scope>NUCLEOTIDE SEQUENCE [LARGE SCALE GENOMIC DNA]</scope>
    <source>
        <strain evidence="2 5">DSM 45117</strain>
    </source>
</reference>
<accession>A0A1I2WGF8</accession>
<dbReference type="Pfam" id="PF08241">
    <property type="entry name" value="Methyltransf_11"/>
    <property type="match status" value="1"/>
</dbReference>
<dbReference type="AlphaFoldDB" id="A0A1I2WGF8"/>
<dbReference type="InterPro" id="IPR013216">
    <property type="entry name" value="Methyltransf_11"/>
</dbReference>
<dbReference type="GO" id="GO:0032259">
    <property type="term" value="P:methylation"/>
    <property type="evidence" value="ECO:0007669"/>
    <property type="project" value="UniProtKB-KW"/>
</dbReference>
<dbReference type="Proteomes" id="UP000533017">
    <property type="component" value="Unassembled WGS sequence"/>
</dbReference>
<keyword evidence="3" id="KW-0489">Methyltransferase</keyword>
<dbReference type="OrthoDB" id="65624at2"/>
<keyword evidence="5" id="KW-1185">Reference proteome</keyword>
<evidence type="ECO:0000313" key="3">
    <source>
        <dbReference type="EMBL" id="SFG98651.1"/>
    </source>
</evidence>
<sequence>MTPDAKSGRTVGAAADRGVLTGEEYADDSRLSDRISLYEWQRPRLDLGATVLERLRGLPGPGPVLDVGWGTGALTRRLRADRPDLRVVPVDLSAGLAPEVVGEVDRLPFADGSVGAALAMHMLYYAADPANAVRELRRVLRPGGRLVASTNGAGDKPQWARLWTDTLRDLGVADPPPYDRGDSRFDLELGAALVREVFGTVDVHDHRYEIAVPEAGPVLAYLHSTRGQQARALPKGLTWADFRSAASDRIQAEVDRAGAFVLTGHTGILTAVA</sequence>
<dbReference type="EMBL" id="FOOI01000010">
    <property type="protein sequence ID" value="SFG98651.1"/>
    <property type="molecule type" value="Genomic_DNA"/>
</dbReference>
<evidence type="ECO:0000259" key="1">
    <source>
        <dbReference type="Pfam" id="PF08241"/>
    </source>
</evidence>